<evidence type="ECO:0000256" key="1">
    <source>
        <dbReference type="SAM" id="MobiDB-lite"/>
    </source>
</evidence>
<name>A0AA88I0T1_ARTSF</name>
<dbReference type="EMBL" id="JAVRJZ010000008">
    <property type="protein sequence ID" value="KAK2719495.1"/>
    <property type="molecule type" value="Genomic_DNA"/>
</dbReference>
<dbReference type="Proteomes" id="UP001187531">
    <property type="component" value="Unassembled WGS sequence"/>
</dbReference>
<proteinExistence type="predicted"/>
<sequence>MSNISDALAIIDASDVEDLSADESNDDLFEPHDTELEDSSEDEDPNSAFLPGNESIIVEEVYLLEFDFEDDIPLAKWA</sequence>
<dbReference type="AlphaFoldDB" id="A0AA88I0T1"/>
<accession>A0AA88I0T1</accession>
<feature type="compositionally biased region" description="Acidic residues" evidence="1">
    <location>
        <begin position="19"/>
        <end position="28"/>
    </location>
</feature>
<feature type="compositionally biased region" description="Acidic residues" evidence="1">
    <location>
        <begin position="35"/>
        <end position="45"/>
    </location>
</feature>
<reference evidence="2" key="1">
    <citation type="submission" date="2023-07" db="EMBL/GenBank/DDBJ databases">
        <title>Chromosome-level genome assembly of Artemia franciscana.</title>
        <authorList>
            <person name="Jo E."/>
        </authorList>
    </citation>
    <scope>NUCLEOTIDE SEQUENCE</scope>
    <source>
        <tissue evidence="2">Whole body</tissue>
    </source>
</reference>
<evidence type="ECO:0000313" key="3">
    <source>
        <dbReference type="Proteomes" id="UP001187531"/>
    </source>
</evidence>
<comment type="caution">
    <text evidence="2">The sequence shown here is derived from an EMBL/GenBank/DDBJ whole genome shotgun (WGS) entry which is preliminary data.</text>
</comment>
<gene>
    <name evidence="2" type="ORF">QYM36_005097</name>
</gene>
<protein>
    <submittedName>
        <fullName evidence="2">Uncharacterized protein</fullName>
    </submittedName>
</protein>
<keyword evidence="3" id="KW-1185">Reference proteome</keyword>
<organism evidence="2 3">
    <name type="scientific">Artemia franciscana</name>
    <name type="common">Brine shrimp</name>
    <name type="synonym">Artemia sanfranciscana</name>
    <dbReference type="NCBI Taxonomy" id="6661"/>
    <lineage>
        <taxon>Eukaryota</taxon>
        <taxon>Metazoa</taxon>
        <taxon>Ecdysozoa</taxon>
        <taxon>Arthropoda</taxon>
        <taxon>Crustacea</taxon>
        <taxon>Branchiopoda</taxon>
        <taxon>Anostraca</taxon>
        <taxon>Artemiidae</taxon>
        <taxon>Artemia</taxon>
    </lineage>
</organism>
<feature type="region of interest" description="Disordered" evidence="1">
    <location>
        <begin position="19"/>
        <end position="48"/>
    </location>
</feature>
<evidence type="ECO:0000313" key="2">
    <source>
        <dbReference type="EMBL" id="KAK2719495.1"/>
    </source>
</evidence>